<feature type="region of interest" description="Disordered" evidence="2">
    <location>
        <begin position="595"/>
        <end position="616"/>
    </location>
</feature>
<feature type="region of interest" description="Disordered" evidence="2">
    <location>
        <begin position="918"/>
        <end position="939"/>
    </location>
</feature>
<proteinExistence type="predicted"/>
<gene>
    <name evidence="3" type="ORF">C1SCF055_LOCUS12739</name>
</gene>
<keyword evidence="5" id="KW-1185">Reference proteome</keyword>
<organism evidence="3">
    <name type="scientific">Cladocopium goreaui</name>
    <dbReference type="NCBI Taxonomy" id="2562237"/>
    <lineage>
        <taxon>Eukaryota</taxon>
        <taxon>Sar</taxon>
        <taxon>Alveolata</taxon>
        <taxon>Dinophyceae</taxon>
        <taxon>Suessiales</taxon>
        <taxon>Symbiodiniaceae</taxon>
        <taxon>Cladocopium</taxon>
    </lineage>
</organism>
<evidence type="ECO:0000256" key="1">
    <source>
        <dbReference type="SAM" id="Coils"/>
    </source>
</evidence>
<feature type="coiled-coil region" evidence="1">
    <location>
        <begin position="2146"/>
        <end position="2173"/>
    </location>
</feature>
<dbReference type="InterPro" id="IPR012337">
    <property type="entry name" value="RNaseH-like_sf"/>
</dbReference>
<dbReference type="SUPFAM" id="SSF56219">
    <property type="entry name" value="DNase I-like"/>
    <property type="match status" value="1"/>
</dbReference>
<dbReference type="SUPFAM" id="SSF53098">
    <property type="entry name" value="Ribonuclease H-like"/>
    <property type="match status" value="1"/>
</dbReference>
<dbReference type="EMBL" id="CAMXCT020000974">
    <property type="protein sequence ID" value="CAL1138646.1"/>
    <property type="molecule type" value="Genomic_DNA"/>
</dbReference>
<evidence type="ECO:0000313" key="4">
    <source>
        <dbReference type="EMBL" id="CAL4772583.1"/>
    </source>
</evidence>
<evidence type="ECO:0000256" key="2">
    <source>
        <dbReference type="SAM" id="MobiDB-lite"/>
    </source>
</evidence>
<comment type="caution">
    <text evidence="3">The sequence shown here is derived from an EMBL/GenBank/DDBJ whole genome shotgun (WGS) entry which is preliminary data.</text>
</comment>
<name>A0A9P1C7M2_9DINO</name>
<accession>A0A9P1C7M2</accession>
<protein>
    <submittedName>
        <fullName evidence="3">Uncharacterized protein</fullName>
    </submittedName>
</protein>
<sequence length="3268" mass="361693">MAATSYPVGWEDLYQIAVDLGFYHLVLVIVEFGNVDKGQLITLVVDSCDLPFVMWKWRDSAEVITGDLGDISVIAEAWKKADGAQSESLPKALKAAYYLQSKVVLLECVTPAGFALSEKRLQEKGLFGLLVQSQDYKEIPLTQLMLCGHWPALKAEMISIAAVLDSIICSHSEAVIVSPDIEAPETPWYDQPIADPKCDLCLQVPVSTVTLIDVDGSSFPFGFQAGSTISDVLQAHARLTGPLTVQLVSDDRGHFLPFNQVIEPGQAILVFLSKSGEGEHFSNHVSESENDRDAALPAVDDVDMGPGRPDGIVSSVPVLPNAAAPGESGLLPKLPDETLQADLPSDVKSGALPTCEISPTAVWTQQCHLERDCEFNVSEQGILPSLWGSVQALLGLSQQQFLRLSVPCIGDSAKLLSLRSQVVTINERIQLLDVQQGLWADDEIAFHLKQLVEQFGCLPKVVDTGKAKVCVIDPLLMGAWICGCGYPIEDWAQCHMDVLQSSIQVIGVGRLVLEHIGKALGFASVLINRQQRLVPVSTKCGAMAIHFLHGVLHGTMLPIVASEVDVVHTMLRERFHQALTQRGVAHRPWIWGSGDADDDLEGERGPLPRLPTSVEQPEPVRSTIESFTREIRTVPESVVLFSPVESAVSEAAPSTCLGTQSLPAAVPSASDELSLLQLLAADCQMLKDLETPIIEDLPRLGWLRSQLISVSDRLAILSRQYGIWADDEIRFHLHELAAVCAAIGMTDGDFNRPLVIDPLRFSSWFDGRSLQSSRWAQSQCDVWVNQTKVIGVFKWDKHWFPVLFLPAGDHVTIVLSHRHLQIPAKLVNMLVDIASGLGFEGIRFHHEMPNFICHSACGASAIDFLRHKLLGLSVAVKYSQVWSLHVQFRDFFRQALLHETLVSRPWVWASGVSDSEATEREWGSEDGGATGSGVPQSTTPVPVALPTMPSSSHVCIDTDDRIALFVEHGKDMGDDEIRFHLATLLKQRGDRILVGHEVLPIVPGFEGINFLNWDATGHIVTEKWCQNFPQVKEKGHQIVAVVLEGHHWIPLWFVPGGMVLVIHTFDDIVDYDIFDGKLRWMGLHLGFEEVVIHRVPHGLPSHTLCGAHALAFLAHILLQADLPEDIEELDAMRVNMRASFVQAMYERTTCICPIVWGSGGSGALVKSLSAELCLHGVPENLSEQRASQAIKAIGSEQLQHALQQKQVWRHLKALASNVSFKLVLPAELDATIASNKGKTIGKKSGKVSKAPGFPLPVELDPSRLVVLEGTFRCQQKVLPQLSLQQIGPISSGFVLMTPQEAEPYLKAGVLVSQEPLALVVFHRADFKLQSMLAQSRVMVPCRCLIDNEPVLAEATLIQIGAKVVEKFAGNDLISLDSPDVRTIRVSVFRDEIDDWDGLVKAPVRYVVALFPELKRCMNTGCSCNAWHNTEDLPIREPILDLWRRQFVKFGFKPVDATKADLFCVSIRLPACLLERVLTRSGSAGAYVEPRSADGQRVLQEYMFIWTGKMSLQELSHLKQTNPAVVGLARVNDRRGLRVTAAQAQEVHRAVRPDSLFLPSGERTNYIVGPFPFGLDRQAINRAMKHVQWQCKPPQPAAPQPGRGAMWLVQAVDEPPSSIVHTSHGEILISKQKPSETTDRTDIPQPIASASTLALCGGGPKEEDPWSKGDPWGKFQPVTVPRAAPTAAESVHQIESRIQASIMAKLPQPMEQDDLPDRLGLLEEQFQQMVQKQVLLDGQVQELSTQQAQSTASLQSQISVQSHQLQGQIEELSSFNAGLKFANAPFAPMLGGYPVPVSKDNTGAWKGVGVLSKTPVRHIPQDWPKEVAHSSRIMVMTTFADKVWLTGAVVYGEPDSKHYPMRLQHTEALLQAAISSVGYLASGPRFIAGEWNVCQSELPAFDVLSQLGFKDLQDIAEERWGIRPKATCKFRTRKDFCYVSPELQALLLHVSVIEDLWPDHAVVQGHFHRLTQSVPRDVWPSPKPFPWPVEWDIPVGVWNSLTGDVDAKYAQLWALLEDSASAKLPFPVSKQVRGRAQTVSTKAVKFGQFAPVRIGRAGEFQPHFHGSSLRYSQWVRQVRRLQAFCRCIGDANPPSEHSVLVWGSIVRAPGFAGGFSSWWASCPNKVHGAPCQLPWVPPPHALAIKIFESLVINVRDLEKQLKSSSRQYARMRRAQMPNMIFRDLKSLPANGVDYLLQPMKATVVEVRADEVAIVVDPPHNWVSNQPVLSQGRALNIIHAEHDCLWLESVADVAVGDPVSQLQCTGSKQELERAFLDAWKARWDRHKDVPYERWHTILDFAKRRLRTVPMSWPALDAVKFSQLVGQKRRKSAGGLDGVTVADLQHMPSNAQAAFCDMFQEAEVTGDWPGQLLQGKVVCLAKTEHPSSVWSQLLWAVESAVSHGVALTGVVVFEAAALLGLPFPMLTAWAGALVKVGRRFQIGSNLTRDIFSSTGMPEGDGLSCLGMLIVDILFHEWHVCFFPLCQPVSYVDDWTIITTSPDMLDGIRQCLRRFTDALDMLLDDHKTFAWSVCGHGRKVLAAHGFKVQNCCRVLGAHVQISRKHTNGTQIKRLDAMQAMWSRLKLSASPYELKVRAIRTAAWPRGLHAIAATTIASQHFSSLRAAAMKGLNASGSGCNAMVHLSLIEQPTTDPQFWAVVQTLRLVRDCGIAEVVGSALCALVHDVDGVMRNGITATLLTRLQILGWHIPSPLSVVDDFGCFSIFELCMEELKWRMEWSWLKVVAASVEHRPGLSELARVDPGKTRRWLMSLSVSDRAAYRKLLNGAHITQDAKHYCQESESDVCMYCPCVDSRFHRFWQCPSFQTSREGVDAELFAALPELPECVTCYGWALRPTTCVEWYGFLHNIASPDLPGAPAVAGEMLHVFTDGSCCNPAYPEARFASYAVVIADPAMLQPARVLDCGPLPGLRQTSVRAELFAVHRVVRIAATYGLRVMIWSDCLSVVRRLRRIMGGARVKINSPNADLWLHIQNDLQEGSCEIHCTKVTAHRNLAEANTLLEEWCFQHNHFADRAAAHAQDLRPAEFWDLLARHTAACVRVDAWNAQIQKVLLAVSKQVLEGVNNHEAEPESVPMTSVPIQTWQPLPDLPVLPQGAVRWYGSSIVQKLVSWFWPVVQHTQLPCLWVSYAQLFVDFALSTGEVGPINIGGWKDGADMPLHGLLSIGFKCRARSFAKVLREILRHSGVKVVSDYVRPHSEMIAMHASCLAVPWPSDRLTAVDRWFLSYTATPYRRQSKELDHLPVPSRDLLFPRTA</sequence>
<dbReference type="GO" id="GO:0003676">
    <property type="term" value="F:nucleic acid binding"/>
    <property type="evidence" value="ECO:0007669"/>
    <property type="project" value="InterPro"/>
</dbReference>
<dbReference type="InterPro" id="IPR036691">
    <property type="entry name" value="Endo/exonu/phosph_ase_sf"/>
</dbReference>
<evidence type="ECO:0000313" key="5">
    <source>
        <dbReference type="Proteomes" id="UP001152797"/>
    </source>
</evidence>
<dbReference type="EMBL" id="CAMXCT030000974">
    <property type="protein sequence ID" value="CAL4772583.1"/>
    <property type="molecule type" value="Genomic_DNA"/>
</dbReference>
<reference evidence="4 5" key="2">
    <citation type="submission" date="2024-05" db="EMBL/GenBank/DDBJ databases">
        <authorList>
            <person name="Chen Y."/>
            <person name="Shah S."/>
            <person name="Dougan E. K."/>
            <person name="Thang M."/>
            <person name="Chan C."/>
        </authorList>
    </citation>
    <scope>NUCLEOTIDE SEQUENCE [LARGE SCALE GENOMIC DNA]</scope>
</reference>
<dbReference type="Gene3D" id="3.60.10.10">
    <property type="entry name" value="Endonuclease/exonuclease/phosphatase"/>
    <property type="match status" value="1"/>
</dbReference>
<reference evidence="3" key="1">
    <citation type="submission" date="2022-10" db="EMBL/GenBank/DDBJ databases">
        <authorList>
            <person name="Chen Y."/>
            <person name="Dougan E. K."/>
            <person name="Chan C."/>
            <person name="Rhodes N."/>
            <person name="Thang M."/>
        </authorList>
    </citation>
    <scope>NUCLEOTIDE SEQUENCE</scope>
</reference>
<dbReference type="Gene3D" id="3.30.420.10">
    <property type="entry name" value="Ribonuclease H-like superfamily/Ribonuclease H"/>
    <property type="match status" value="1"/>
</dbReference>
<dbReference type="Proteomes" id="UP001152797">
    <property type="component" value="Unassembled WGS sequence"/>
</dbReference>
<dbReference type="InterPro" id="IPR036397">
    <property type="entry name" value="RNaseH_sf"/>
</dbReference>
<evidence type="ECO:0000313" key="3">
    <source>
        <dbReference type="EMBL" id="CAI3985271.1"/>
    </source>
</evidence>
<dbReference type="EMBL" id="CAMXCT010000974">
    <property type="protein sequence ID" value="CAI3985271.1"/>
    <property type="molecule type" value="Genomic_DNA"/>
</dbReference>
<keyword evidence="1" id="KW-0175">Coiled coil</keyword>